<organism evidence="2 3">
    <name type="scientific">Wickerhamomyces anomalus (strain ATCC 58044 / CBS 1984 / NCYC 433 / NRRL Y-366-8)</name>
    <name type="common">Yeast</name>
    <name type="synonym">Hansenula anomala</name>
    <dbReference type="NCBI Taxonomy" id="683960"/>
    <lineage>
        <taxon>Eukaryota</taxon>
        <taxon>Fungi</taxon>
        <taxon>Dikarya</taxon>
        <taxon>Ascomycota</taxon>
        <taxon>Saccharomycotina</taxon>
        <taxon>Saccharomycetes</taxon>
        <taxon>Phaffomycetales</taxon>
        <taxon>Wickerhamomycetaceae</taxon>
        <taxon>Wickerhamomyces</taxon>
    </lineage>
</organism>
<protein>
    <recommendedName>
        <fullName evidence="4">G-patch domain-containing protein</fullName>
    </recommendedName>
</protein>
<evidence type="ECO:0000256" key="1">
    <source>
        <dbReference type="SAM" id="MobiDB-lite"/>
    </source>
</evidence>
<reference evidence="2 3" key="1">
    <citation type="journal article" date="2016" name="Proc. Natl. Acad. Sci. U.S.A.">
        <title>Comparative genomics of biotechnologically important yeasts.</title>
        <authorList>
            <person name="Riley R."/>
            <person name="Haridas S."/>
            <person name="Wolfe K.H."/>
            <person name="Lopes M.R."/>
            <person name="Hittinger C.T."/>
            <person name="Goeker M."/>
            <person name="Salamov A.A."/>
            <person name="Wisecaver J.H."/>
            <person name="Long T.M."/>
            <person name="Calvey C.H."/>
            <person name="Aerts A.L."/>
            <person name="Barry K.W."/>
            <person name="Choi C."/>
            <person name="Clum A."/>
            <person name="Coughlan A.Y."/>
            <person name="Deshpande S."/>
            <person name="Douglass A.P."/>
            <person name="Hanson S.J."/>
            <person name="Klenk H.-P."/>
            <person name="LaButti K.M."/>
            <person name="Lapidus A."/>
            <person name="Lindquist E.A."/>
            <person name="Lipzen A.M."/>
            <person name="Meier-Kolthoff J.P."/>
            <person name="Ohm R.A."/>
            <person name="Otillar R.P."/>
            <person name="Pangilinan J.L."/>
            <person name="Peng Y."/>
            <person name="Rokas A."/>
            <person name="Rosa C.A."/>
            <person name="Scheuner C."/>
            <person name="Sibirny A.A."/>
            <person name="Slot J.C."/>
            <person name="Stielow J.B."/>
            <person name="Sun H."/>
            <person name="Kurtzman C.P."/>
            <person name="Blackwell M."/>
            <person name="Grigoriev I.V."/>
            <person name="Jeffries T.W."/>
        </authorList>
    </citation>
    <scope>NUCLEOTIDE SEQUENCE [LARGE SCALE GENOMIC DNA]</scope>
    <source>
        <strain evidence="3">ATCC 58044 / CBS 1984 / NCYC 433 / NRRL Y-366-8</strain>
    </source>
</reference>
<name>A0A1E3NVS5_WICAA</name>
<dbReference type="GO" id="GO:0042274">
    <property type="term" value="P:ribosomal small subunit biogenesis"/>
    <property type="evidence" value="ECO:0007669"/>
    <property type="project" value="EnsemblFungi"/>
</dbReference>
<dbReference type="Proteomes" id="UP000094112">
    <property type="component" value="Unassembled WGS sequence"/>
</dbReference>
<sequence>MDSKGYLESFGWRNGEALKKGGIKKPILVKHKKDKKGIGHQPNGSADAWWERLFDGQLKGLDVNQDSANGISFKQEKEVIATGIRQQDSPLYKMFVRGETLQGTTGKVILTKSTIKEDGTNSIVDTIKTSFNDSSKKTSTPETIPSDSTIEKTKKDKRSKKDKKSKKEASEKKEKKEKKSKDKKEKKMKSVASSEEPRSESKKSKKDKSGKDSKKTSKKRKLDEDITKSSNLKKVKA</sequence>
<proteinExistence type="predicted"/>
<dbReference type="STRING" id="683960.A0A1E3NVS5"/>
<feature type="compositionally biased region" description="Polar residues" evidence="1">
    <location>
        <begin position="121"/>
        <end position="148"/>
    </location>
</feature>
<dbReference type="GeneID" id="30203873"/>
<accession>A0A1E3NVS5</accession>
<dbReference type="PANTHER" id="PTHR23149">
    <property type="entry name" value="G PATCH DOMAIN CONTAINING PROTEIN"/>
    <property type="match status" value="1"/>
</dbReference>
<dbReference type="OrthoDB" id="3366546at2759"/>
<dbReference type="EMBL" id="KV454215">
    <property type="protein sequence ID" value="ODQ56792.1"/>
    <property type="molecule type" value="Genomic_DNA"/>
</dbReference>
<dbReference type="RefSeq" id="XP_019035999.1">
    <property type="nucleotide sequence ID" value="XM_019186627.1"/>
</dbReference>
<feature type="region of interest" description="Disordered" evidence="1">
    <location>
        <begin position="121"/>
        <end position="237"/>
    </location>
</feature>
<dbReference type="GO" id="GO:0005730">
    <property type="term" value="C:nucleolus"/>
    <property type="evidence" value="ECO:0007669"/>
    <property type="project" value="EnsemblFungi"/>
</dbReference>
<dbReference type="InterPro" id="IPR050656">
    <property type="entry name" value="PINX1"/>
</dbReference>
<dbReference type="AlphaFoldDB" id="A0A1E3NVS5"/>
<feature type="compositionally biased region" description="Basic and acidic residues" evidence="1">
    <location>
        <begin position="195"/>
        <end position="227"/>
    </location>
</feature>
<keyword evidence="3" id="KW-1185">Reference proteome</keyword>
<dbReference type="PANTHER" id="PTHR23149:SF26">
    <property type="entry name" value="PROTEIN TMA23"/>
    <property type="match status" value="1"/>
</dbReference>
<evidence type="ECO:0008006" key="4">
    <source>
        <dbReference type="Google" id="ProtNLM"/>
    </source>
</evidence>
<feature type="compositionally biased region" description="Basic residues" evidence="1">
    <location>
        <begin position="155"/>
        <end position="164"/>
    </location>
</feature>
<evidence type="ECO:0000313" key="3">
    <source>
        <dbReference type="Proteomes" id="UP000094112"/>
    </source>
</evidence>
<feature type="compositionally biased region" description="Basic and acidic residues" evidence="1">
    <location>
        <begin position="165"/>
        <end position="185"/>
    </location>
</feature>
<gene>
    <name evidence="2" type="ORF">WICANDRAFT_98086</name>
</gene>
<evidence type="ECO:0000313" key="2">
    <source>
        <dbReference type="EMBL" id="ODQ56792.1"/>
    </source>
</evidence>